<protein>
    <submittedName>
        <fullName evidence="2">Uncharacterized protein</fullName>
    </submittedName>
</protein>
<dbReference type="AlphaFoldDB" id="E5XTR4"/>
<reference evidence="2 3" key="1">
    <citation type="journal article" date="2011" name="Stand. Genomic Sci.">
        <title>High quality draft genome sequence of Segniliparus rugosus CDC 945(T)= (ATCC BAA-974(T)).</title>
        <authorList>
            <person name="Earl A.M."/>
            <person name="Desjardins C.A."/>
            <person name="Fitzgerald M.G."/>
            <person name="Arachchi H.M."/>
            <person name="Zeng Q."/>
            <person name="Mehta T."/>
            <person name="Griggs A."/>
            <person name="Birren B.W."/>
            <person name="Toney N.C."/>
            <person name="Carr J."/>
            <person name="Posey J."/>
            <person name="Butler W.R."/>
        </authorList>
    </citation>
    <scope>NUCLEOTIDE SEQUENCE [LARGE SCALE GENOMIC DNA]</scope>
    <source>
        <strain evidence="3">ATCC BAA-974 / DSM 45345 / CCUG 50838 / CIP 108380 / JCM 13579 / CDC 945</strain>
    </source>
</reference>
<dbReference type="EMBL" id="ACZI02000001">
    <property type="protein sequence ID" value="EFV12267.1"/>
    <property type="molecule type" value="Genomic_DNA"/>
</dbReference>
<keyword evidence="3" id="KW-1185">Reference proteome</keyword>
<dbReference type="STRING" id="679197.HMPREF9336_02886"/>
<accession>E5XTR4</accession>
<feature type="signal peptide" evidence="1">
    <location>
        <begin position="1"/>
        <end position="27"/>
    </location>
</feature>
<feature type="chain" id="PRO_5003202957" evidence="1">
    <location>
        <begin position="28"/>
        <end position="170"/>
    </location>
</feature>
<name>E5XTR4_SEGRC</name>
<organism evidence="2 3">
    <name type="scientific">Segniliparus rugosus (strain ATCC BAA-974 / DSM 45345 / CCUG 50838 / CIP 108380 / JCM 13579 / CDC 945)</name>
    <dbReference type="NCBI Taxonomy" id="679197"/>
    <lineage>
        <taxon>Bacteria</taxon>
        <taxon>Bacillati</taxon>
        <taxon>Actinomycetota</taxon>
        <taxon>Actinomycetes</taxon>
        <taxon>Mycobacteriales</taxon>
        <taxon>Segniliparaceae</taxon>
        <taxon>Segniliparus</taxon>
    </lineage>
</organism>
<dbReference type="Proteomes" id="UP000004816">
    <property type="component" value="Unassembled WGS sequence"/>
</dbReference>
<comment type="caution">
    <text evidence="2">The sequence shown here is derived from an EMBL/GenBank/DDBJ whole genome shotgun (WGS) entry which is preliminary data.</text>
</comment>
<dbReference type="RefSeq" id="WP_007471526.1">
    <property type="nucleotide sequence ID" value="NZ_KI391953.1"/>
</dbReference>
<evidence type="ECO:0000313" key="2">
    <source>
        <dbReference type="EMBL" id="EFV12267.1"/>
    </source>
</evidence>
<dbReference type="HOGENOM" id="CLU_1569615_0_0_11"/>
<keyword evidence="1" id="KW-0732">Signal</keyword>
<proteinExistence type="predicted"/>
<evidence type="ECO:0000256" key="1">
    <source>
        <dbReference type="SAM" id="SignalP"/>
    </source>
</evidence>
<evidence type="ECO:0000313" key="3">
    <source>
        <dbReference type="Proteomes" id="UP000004816"/>
    </source>
</evidence>
<sequence length="170" mass="18606">MRFRQPLIAGAALVLGLLGGTASTASAEPEEAGPSCGLVDQMRAALRDEVGPGVGGVRSVLRQPYWLFEVQQNDVKAKLDILEGGADHLRDLDDGEPVPGLAPLLGQFEAAVAEARKETEDIFYFRVLNVYTQTPVLSRHPIRPSYWEKLDRVDDLSDQIDDFLDNVACD</sequence>
<gene>
    <name evidence="2" type="ORF">HMPREF9336_02886</name>
</gene>